<dbReference type="InterPro" id="IPR003661">
    <property type="entry name" value="HisK_dim/P_dom"/>
</dbReference>
<gene>
    <name evidence="16" type="ORF">QYB97_02675</name>
</gene>
<keyword evidence="13" id="KW-0812">Transmembrane</keyword>
<keyword evidence="13" id="KW-1133">Transmembrane helix</keyword>
<evidence type="ECO:0000256" key="6">
    <source>
        <dbReference type="ARBA" id="ARBA00022679"/>
    </source>
</evidence>
<dbReference type="EMBL" id="JAUHTR010000001">
    <property type="protein sequence ID" value="MDN4523355.1"/>
    <property type="molecule type" value="Genomic_DNA"/>
</dbReference>
<sequence>MAILLAIILLFIAIIQLFSVLFLENFYQSNKKKTLKESFNLTEQIITKEKDFEEKLSALQDNKNVTIIILDSEYEPFFRLALLKRPAKYQNQQSRSPMRHDEELISSYLDKFKGGPVILTRKDRRTKTEFLSLYSAITLPDGTRGYAVISTSIDAMKDSVKAASDFILYTSLFVGLIGTAVVLYVSDKISKPIIKINRITSKMAKMDFSERITVDSSDETGELANNINFLSKQLDLKINELAIANKQLKKDIQLKEKVEQSRKELLSNVSHELKTPISLIGGYTEGLKLNINKDDKELYCDVIIDETKKMDKLVLSLLDLAQVEAGYKKMNLEKVDITQLVAGILDKYKLVFAEKGINLHNSFQGTALVMADEERLEQVVTNYLNNALDYVDNNRIISVSIEETKNQIRVGIFNSGKPIESAQLERIWDSFYKIDKARTREYGGSGLGLSIVKAIIHLHEGEYGVRNLEDGVEFWFLLNKYISR</sequence>
<dbReference type="Pfam" id="PF00512">
    <property type="entry name" value="HisKA"/>
    <property type="match status" value="1"/>
</dbReference>
<dbReference type="SMART" id="SM00387">
    <property type="entry name" value="HATPase_c"/>
    <property type="match status" value="1"/>
</dbReference>
<evidence type="ECO:0000256" key="10">
    <source>
        <dbReference type="ARBA" id="ARBA00023012"/>
    </source>
</evidence>
<reference evidence="16" key="1">
    <citation type="submission" date="2023-07" db="EMBL/GenBank/DDBJ databases">
        <title>Fictibacillus sp. isolated from freshwater pond.</title>
        <authorList>
            <person name="Kirdat K."/>
            <person name="Bhat A."/>
            <person name="Mourya A."/>
            <person name="Yadav A."/>
        </authorList>
    </citation>
    <scope>NUCLEOTIDE SEQUENCE</scope>
    <source>
        <strain evidence="16">NE201</strain>
    </source>
</reference>
<dbReference type="CDD" id="cd06225">
    <property type="entry name" value="HAMP"/>
    <property type="match status" value="1"/>
</dbReference>
<dbReference type="SUPFAM" id="SSF158472">
    <property type="entry name" value="HAMP domain-like"/>
    <property type="match status" value="1"/>
</dbReference>
<evidence type="ECO:0000256" key="1">
    <source>
        <dbReference type="ARBA" id="ARBA00000085"/>
    </source>
</evidence>
<feature type="domain" description="Histidine kinase" evidence="14">
    <location>
        <begin position="268"/>
        <end position="482"/>
    </location>
</feature>
<evidence type="ECO:0000256" key="11">
    <source>
        <dbReference type="ARBA" id="ARBA00023136"/>
    </source>
</evidence>
<comment type="caution">
    <text evidence="16">The sequence shown here is derived from an EMBL/GenBank/DDBJ whole genome shotgun (WGS) entry which is preliminary data.</text>
</comment>
<proteinExistence type="predicted"/>
<evidence type="ECO:0000256" key="2">
    <source>
        <dbReference type="ARBA" id="ARBA00004651"/>
    </source>
</evidence>
<dbReference type="InterPro" id="IPR004358">
    <property type="entry name" value="Sig_transdc_His_kin-like_C"/>
</dbReference>
<dbReference type="Proteomes" id="UP001172721">
    <property type="component" value="Unassembled WGS sequence"/>
</dbReference>
<keyword evidence="10" id="KW-0902">Two-component regulatory system</keyword>
<dbReference type="PROSITE" id="PS50109">
    <property type="entry name" value="HIS_KIN"/>
    <property type="match status" value="1"/>
</dbReference>
<dbReference type="SMART" id="SM00304">
    <property type="entry name" value="HAMP"/>
    <property type="match status" value="1"/>
</dbReference>
<evidence type="ECO:0000256" key="9">
    <source>
        <dbReference type="ARBA" id="ARBA00022840"/>
    </source>
</evidence>
<dbReference type="InterPro" id="IPR036890">
    <property type="entry name" value="HATPase_C_sf"/>
</dbReference>
<dbReference type="Gene3D" id="6.10.340.10">
    <property type="match status" value="1"/>
</dbReference>
<keyword evidence="7" id="KW-0547">Nucleotide-binding</keyword>
<feature type="domain" description="HAMP" evidence="15">
    <location>
        <begin position="187"/>
        <end position="239"/>
    </location>
</feature>
<keyword evidence="12" id="KW-0175">Coiled coil</keyword>
<evidence type="ECO:0000256" key="7">
    <source>
        <dbReference type="ARBA" id="ARBA00022741"/>
    </source>
</evidence>
<keyword evidence="17" id="KW-1185">Reference proteome</keyword>
<evidence type="ECO:0000313" key="17">
    <source>
        <dbReference type="Proteomes" id="UP001172721"/>
    </source>
</evidence>
<dbReference type="Pfam" id="PF00672">
    <property type="entry name" value="HAMP"/>
    <property type="match status" value="1"/>
</dbReference>
<keyword evidence="5" id="KW-0597">Phosphoprotein</keyword>
<keyword evidence="4" id="KW-1003">Cell membrane</keyword>
<evidence type="ECO:0000259" key="15">
    <source>
        <dbReference type="PROSITE" id="PS50885"/>
    </source>
</evidence>
<dbReference type="PROSITE" id="PS50885">
    <property type="entry name" value="HAMP"/>
    <property type="match status" value="1"/>
</dbReference>
<dbReference type="SUPFAM" id="SSF55874">
    <property type="entry name" value="ATPase domain of HSP90 chaperone/DNA topoisomerase II/histidine kinase"/>
    <property type="match status" value="1"/>
</dbReference>
<dbReference type="RefSeq" id="WP_301164401.1">
    <property type="nucleotide sequence ID" value="NZ_JAUHTR010000001.1"/>
</dbReference>
<dbReference type="EC" id="2.7.13.3" evidence="3"/>
<evidence type="ECO:0000256" key="12">
    <source>
        <dbReference type="SAM" id="Coils"/>
    </source>
</evidence>
<accession>A0ABT8HS93</accession>
<dbReference type="Pfam" id="PF02518">
    <property type="entry name" value="HATPase_c"/>
    <property type="match status" value="1"/>
</dbReference>
<feature type="transmembrane region" description="Helical" evidence="13">
    <location>
        <begin position="166"/>
        <end position="185"/>
    </location>
</feature>
<dbReference type="PANTHER" id="PTHR45453">
    <property type="entry name" value="PHOSPHATE REGULON SENSOR PROTEIN PHOR"/>
    <property type="match status" value="1"/>
</dbReference>
<dbReference type="GO" id="GO:0016301">
    <property type="term" value="F:kinase activity"/>
    <property type="evidence" value="ECO:0007669"/>
    <property type="project" value="UniProtKB-KW"/>
</dbReference>
<dbReference type="CDD" id="cd00082">
    <property type="entry name" value="HisKA"/>
    <property type="match status" value="1"/>
</dbReference>
<evidence type="ECO:0000256" key="8">
    <source>
        <dbReference type="ARBA" id="ARBA00022777"/>
    </source>
</evidence>
<dbReference type="SMART" id="SM00388">
    <property type="entry name" value="HisKA"/>
    <property type="match status" value="1"/>
</dbReference>
<dbReference type="Gene3D" id="3.30.565.10">
    <property type="entry name" value="Histidine kinase-like ATPase, C-terminal domain"/>
    <property type="match status" value="1"/>
</dbReference>
<dbReference type="SUPFAM" id="SSF47384">
    <property type="entry name" value="Homodimeric domain of signal transducing histidine kinase"/>
    <property type="match status" value="1"/>
</dbReference>
<evidence type="ECO:0000259" key="14">
    <source>
        <dbReference type="PROSITE" id="PS50109"/>
    </source>
</evidence>
<keyword evidence="9" id="KW-0067">ATP-binding</keyword>
<keyword evidence="11 13" id="KW-0472">Membrane</keyword>
<feature type="coiled-coil region" evidence="12">
    <location>
        <begin position="231"/>
        <end position="258"/>
    </location>
</feature>
<dbReference type="InterPro" id="IPR050351">
    <property type="entry name" value="BphY/WalK/GraS-like"/>
</dbReference>
<evidence type="ECO:0000256" key="13">
    <source>
        <dbReference type="SAM" id="Phobius"/>
    </source>
</evidence>
<keyword evidence="8 16" id="KW-0418">Kinase</keyword>
<dbReference type="InterPro" id="IPR003594">
    <property type="entry name" value="HATPase_dom"/>
</dbReference>
<evidence type="ECO:0000256" key="5">
    <source>
        <dbReference type="ARBA" id="ARBA00022553"/>
    </source>
</evidence>
<feature type="transmembrane region" description="Helical" evidence="13">
    <location>
        <begin position="6"/>
        <end position="27"/>
    </location>
</feature>
<dbReference type="PRINTS" id="PR00344">
    <property type="entry name" value="BCTRLSENSOR"/>
</dbReference>
<dbReference type="InterPro" id="IPR005467">
    <property type="entry name" value="His_kinase_dom"/>
</dbReference>
<name>A0ABT8HS93_9BACL</name>
<dbReference type="PANTHER" id="PTHR45453:SF3">
    <property type="entry name" value="HISTIDINE KINASE"/>
    <property type="match status" value="1"/>
</dbReference>
<evidence type="ECO:0000256" key="4">
    <source>
        <dbReference type="ARBA" id="ARBA00022475"/>
    </source>
</evidence>
<dbReference type="InterPro" id="IPR003660">
    <property type="entry name" value="HAMP_dom"/>
</dbReference>
<dbReference type="Gene3D" id="1.10.287.130">
    <property type="match status" value="1"/>
</dbReference>
<dbReference type="InterPro" id="IPR036097">
    <property type="entry name" value="HisK_dim/P_sf"/>
</dbReference>
<comment type="catalytic activity">
    <reaction evidence="1">
        <text>ATP + protein L-histidine = ADP + protein N-phospho-L-histidine.</text>
        <dbReference type="EC" id="2.7.13.3"/>
    </reaction>
</comment>
<keyword evidence="6" id="KW-0808">Transferase</keyword>
<organism evidence="16 17">
    <name type="scientific">Fictibacillus fluitans</name>
    <dbReference type="NCBI Taxonomy" id="3058422"/>
    <lineage>
        <taxon>Bacteria</taxon>
        <taxon>Bacillati</taxon>
        <taxon>Bacillota</taxon>
        <taxon>Bacilli</taxon>
        <taxon>Bacillales</taxon>
        <taxon>Fictibacillaceae</taxon>
        <taxon>Fictibacillus</taxon>
    </lineage>
</organism>
<evidence type="ECO:0000256" key="3">
    <source>
        <dbReference type="ARBA" id="ARBA00012438"/>
    </source>
</evidence>
<comment type="subcellular location">
    <subcellularLocation>
        <location evidence="2">Cell membrane</location>
        <topology evidence="2">Multi-pass membrane protein</topology>
    </subcellularLocation>
</comment>
<evidence type="ECO:0000313" key="16">
    <source>
        <dbReference type="EMBL" id="MDN4523355.1"/>
    </source>
</evidence>
<protein>
    <recommendedName>
        <fullName evidence="3">histidine kinase</fullName>
        <ecNumber evidence="3">2.7.13.3</ecNumber>
    </recommendedName>
</protein>